<evidence type="ECO:0000256" key="5">
    <source>
        <dbReference type="ARBA" id="ARBA00022605"/>
    </source>
</evidence>
<sequence length="258" mass="27981">MLPDRFFFDALADAAKAETLPRFRTGLSVVNKIEGGFDPVTEGDRAAETAIRALIEERFPDHGILGEEHENIGLDREHIWVIDPIDGTRAFISGLPVWGTLIGFQSNGRATMGLMDQPFIGERYFADGERSWYAGPDGERQIQVRDCGSLSDAILFTTSPHIFTGEAANRYRAVEGRVQLFRYGCDCYAYALLASGHVDLVVESSLKPYDIGALIPLIEQAGGVITTWDGGRPEQGGNIVAAGSPTVHAQALALLSGL</sequence>
<keyword evidence="14" id="KW-1185">Reference proteome</keyword>
<evidence type="ECO:0000256" key="8">
    <source>
        <dbReference type="ARBA" id="ARBA00022842"/>
    </source>
</evidence>
<accession>A0A3S3S7Z0</accession>
<evidence type="ECO:0000256" key="4">
    <source>
        <dbReference type="ARBA" id="ARBA00013085"/>
    </source>
</evidence>
<evidence type="ECO:0000256" key="6">
    <source>
        <dbReference type="ARBA" id="ARBA00022723"/>
    </source>
</evidence>
<comment type="pathway">
    <text evidence="2">Amino-acid biosynthesis; L-histidine biosynthesis; L-histidine from 5-phospho-alpha-D-ribose 1-diphosphate: step 8/9.</text>
</comment>
<organism evidence="13 14">
    <name type="scientific">Neorhizobium lilium</name>
    <dbReference type="NCBI Taxonomy" id="2503024"/>
    <lineage>
        <taxon>Bacteria</taxon>
        <taxon>Pseudomonadati</taxon>
        <taxon>Pseudomonadota</taxon>
        <taxon>Alphaproteobacteria</taxon>
        <taxon>Hyphomicrobiales</taxon>
        <taxon>Rhizobiaceae</taxon>
        <taxon>Rhizobium/Agrobacterium group</taxon>
        <taxon>Neorhizobium</taxon>
    </lineage>
</organism>
<dbReference type="InterPro" id="IPR020583">
    <property type="entry name" value="Inositol_monoP_metal-BS"/>
</dbReference>
<dbReference type="InterPro" id="IPR011809">
    <property type="entry name" value="His_9_proposed"/>
</dbReference>
<keyword evidence="7 13" id="KW-0378">Hydrolase</keyword>
<dbReference type="InterPro" id="IPR000760">
    <property type="entry name" value="Inositol_monophosphatase-like"/>
</dbReference>
<reference evidence="13 14" key="1">
    <citation type="submission" date="2019-01" db="EMBL/GenBank/DDBJ databases">
        <title>The draft genome of Rhizobium sp. 24NR.</title>
        <authorList>
            <person name="Liu L."/>
            <person name="Liang L."/>
            <person name="Shi S."/>
            <person name="Xu L."/>
            <person name="Wang X."/>
            <person name="Li L."/>
            <person name="Zhang X."/>
        </authorList>
    </citation>
    <scope>NUCLEOTIDE SEQUENCE [LARGE SCALE GENOMIC DNA]</scope>
    <source>
        <strain evidence="13 14">24NR</strain>
    </source>
</reference>
<dbReference type="AlphaFoldDB" id="A0A3S3S7Z0"/>
<keyword evidence="8 12" id="KW-0460">Magnesium</keyword>
<comment type="catalytic activity">
    <reaction evidence="10">
        <text>L-histidinol phosphate + H2O = L-histidinol + phosphate</text>
        <dbReference type="Rhea" id="RHEA:14465"/>
        <dbReference type="ChEBI" id="CHEBI:15377"/>
        <dbReference type="ChEBI" id="CHEBI:43474"/>
        <dbReference type="ChEBI" id="CHEBI:57699"/>
        <dbReference type="ChEBI" id="CHEBI:57980"/>
        <dbReference type="EC" id="3.1.3.15"/>
    </reaction>
</comment>
<dbReference type="CDD" id="cd01641">
    <property type="entry name" value="Bacterial_IMPase_like_1"/>
    <property type="match status" value="1"/>
</dbReference>
<evidence type="ECO:0000313" key="13">
    <source>
        <dbReference type="EMBL" id="RWX79081.1"/>
    </source>
</evidence>
<evidence type="ECO:0000256" key="12">
    <source>
        <dbReference type="PIRSR" id="PIRSR600760-2"/>
    </source>
</evidence>
<evidence type="ECO:0000256" key="1">
    <source>
        <dbReference type="ARBA" id="ARBA00001946"/>
    </source>
</evidence>
<evidence type="ECO:0000256" key="10">
    <source>
        <dbReference type="ARBA" id="ARBA00049158"/>
    </source>
</evidence>
<comment type="similarity">
    <text evidence="3">Belongs to the inositol monophosphatase superfamily.</text>
</comment>
<name>A0A3S3S7Z0_9HYPH</name>
<evidence type="ECO:0000256" key="7">
    <source>
        <dbReference type="ARBA" id="ARBA00022801"/>
    </source>
</evidence>
<dbReference type="PROSITE" id="PS00629">
    <property type="entry name" value="IMP_1"/>
    <property type="match status" value="1"/>
</dbReference>
<dbReference type="EC" id="3.1.3.15" evidence="4 11"/>
<dbReference type="GO" id="GO:0046872">
    <property type="term" value="F:metal ion binding"/>
    <property type="evidence" value="ECO:0007669"/>
    <property type="project" value="UniProtKB-KW"/>
</dbReference>
<evidence type="ECO:0000313" key="14">
    <source>
        <dbReference type="Proteomes" id="UP000287687"/>
    </source>
</evidence>
<dbReference type="Pfam" id="PF00459">
    <property type="entry name" value="Inositol_P"/>
    <property type="match status" value="1"/>
</dbReference>
<feature type="binding site" evidence="12">
    <location>
        <position position="86"/>
    </location>
    <ligand>
        <name>Mg(2+)</name>
        <dbReference type="ChEBI" id="CHEBI:18420"/>
        <label>1</label>
        <note>catalytic</note>
    </ligand>
</feature>
<dbReference type="Proteomes" id="UP000287687">
    <property type="component" value="Unassembled WGS sequence"/>
</dbReference>
<dbReference type="EMBL" id="SBIP01000002">
    <property type="protein sequence ID" value="RWX79081.1"/>
    <property type="molecule type" value="Genomic_DNA"/>
</dbReference>
<dbReference type="GO" id="GO:0000105">
    <property type="term" value="P:L-histidine biosynthetic process"/>
    <property type="evidence" value="ECO:0007669"/>
    <property type="project" value="UniProtKB-UniRule"/>
</dbReference>
<gene>
    <name evidence="13" type="primary">hisN</name>
    <name evidence="13" type="ORF">EPK99_10975</name>
</gene>
<dbReference type="GO" id="GO:0004401">
    <property type="term" value="F:histidinol-phosphatase activity"/>
    <property type="evidence" value="ECO:0007669"/>
    <property type="project" value="UniProtKB-UniRule"/>
</dbReference>
<evidence type="ECO:0000256" key="9">
    <source>
        <dbReference type="ARBA" id="ARBA00023102"/>
    </source>
</evidence>
<dbReference type="Gene3D" id="3.30.540.10">
    <property type="entry name" value="Fructose-1,6-Bisphosphatase, subunit A, domain 1"/>
    <property type="match status" value="1"/>
</dbReference>
<dbReference type="NCBIfam" id="TIGR02067">
    <property type="entry name" value="his_9_HisN"/>
    <property type="match status" value="1"/>
</dbReference>
<feature type="binding site" evidence="12">
    <location>
        <position position="85"/>
    </location>
    <ligand>
        <name>Mg(2+)</name>
        <dbReference type="ChEBI" id="CHEBI:18420"/>
        <label>1</label>
        <note>catalytic</note>
    </ligand>
</feature>
<keyword evidence="6 12" id="KW-0479">Metal-binding</keyword>
<dbReference type="UniPathway" id="UPA00031">
    <property type="reaction ID" value="UER00013"/>
</dbReference>
<feature type="binding site" evidence="12">
    <location>
        <position position="83"/>
    </location>
    <ligand>
        <name>Mg(2+)</name>
        <dbReference type="ChEBI" id="CHEBI:18420"/>
        <label>1</label>
        <note>catalytic</note>
    </ligand>
</feature>
<dbReference type="PANTHER" id="PTHR43200">
    <property type="entry name" value="PHOSPHATASE"/>
    <property type="match status" value="1"/>
</dbReference>
<keyword evidence="9" id="KW-0368">Histidine biosynthesis</keyword>
<dbReference type="SUPFAM" id="SSF56655">
    <property type="entry name" value="Carbohydrate phosphatase"/>
    <property type="match status" value="1"/>
</dbReference>
<protein>
    <recommendedName>
        <fullName evidence="4 11">Histidinol-phosphatase</fullName>
        <ecNumber evidence="4 11">3.1.3.15</ecNumber>
    </recommendedName>
</protein>
<feature type="binding site" evidence="12">
    <location>
        <position position="210"/>
    </location>
    <ligand>
        <name>Mg(2+)</name>
        <dbReference type="ChEBI" id="CHEBI:18420"/>
        <label>1</label>
        <note>catalytic</note>
    </ligand>
</feature>
<evidence type="ECO:0000256" key="3">
    <source>
        <dbReference type="ARBA" id="ARBA00009759"/>
    </source>
</evidence>
<keyword evidence="5" id="KW-0028">Amino-acid biosynthesis</keyword>
<dbReference type="PANTHER" id="PTHR43200:SF6">
    <property type="entry name" value="3'(2'),5'-BISPHOSPHATE NUCLEOTIDASE"/>
    <property type="match status" value="1"/>
</dbReference>
<feature type="binding site" evidence="12">
    <location>
        <position position="67"/>
    </location>
    <ligand>
        <name>Mg(2+)</name>
        <dbReference type="ChEBI" id="CHEBI:18420"/>
        <label>1</label>
        <note>catalytic</note>
    </ligand>
</feature>
<dbReference type="InterPro" id="IPR051090">
    <property type="entry name" value="Inositol_monoP_superfamily"/>
</dbReference>
<dbReference type="OrthoDB" id="9785695at2"/>
<evidence type="ECO:0000256" key="11">
    <source>
        <dbReference type="NCBIfam" id="TIGR02067"/>
    </source>
</evidence>
<comment type="caution">
    <text evidence="13">The sequence shown here is derived from an EMBL/GenBank/DDBJ whole genome shotgun (WGS) entry which is preliminary data.</text>
</comment>
<dbReference type="RefSeq" id="WP_128443056.1">
    <property type="nucleotide sequence ID" value="NZ_SBIP01000002.1"/>
</dbReference>
<dbReference type="Gene3D" id="3.40.190.80">
    <property type="match status" value="1"/>
</dbReference>
<dbReference type="PRINTS" id="PR00377">
    <property type="entry name" value="IMPHPHTASES"/>
</dbReference>
<comment type="cofactor">
    <cofactor evidence="1 12">
        <name>Mg(2+)</name>
        <dbReference type="ChEBI" id="CHEBI:18420"/>
    </cofactor>
</comment>
<proteinExistence type="inferred from homology"/>
<evidence type="ECO:0000256" key="2">
    <source>
        <dbReference type="ARBA" id="ARBA00004970"/>
    </source>
</evidence>